<evidence type="ECO:0000313" key="1">
    <source>
        <dbReference type="EMBL" id="KAJ7041882.1"/>
    </source>
</evidence>
<proteinExistence type="predicted"/>
<comment type="caution">
    <text evidence="1">The sequence shown here is derived from an EMBL/GenBank/DDBJ whole genome shotgun (WGS) entry which is preliminary data.</text>
</comment>
<keyword evidence="2" id="KW-1185">Reference proteome</keyword>
<gene>
    <name evidence="1" type="ORF">C8F04DRAFT_915894</name>
</gene>
<feature type="non-terminal residue" evidence="1">
    <location>
        <position position="98"/>
    </location>
</feature>
<name>A0AAD6TA80_9AGAR</name>
<organism evidence="1 2">
    <name type="scientific">Mycena alexandri</name>
    <dbReference type="NCBI Taxonomy" id="1745969"/>
    <lineage>
        <taxon>Eukaryota</taxon>
        <taxon>Fungi</taxon>
        <taxon>Dikarya</taxon>
        <taxon>Basidiomycota</taxon>
        <taxon>Agaricomycotina</taxon>
        <taxon>Agaricomycetes</taxon>
        <taxon>Agaricomycetidae</taxon>
        <taxon>Agaricales</taxon>
        <taxon>Marasmiineae</taxon>
        <taxon>Mycenaceae</taxon>
        <taxon>Mycena</taxon>
    </lineage>
</organism>
<sequence length="98" mass="11102">TEQSAGIIQIPKSVRELVRIQPFDQETDSSQKQSYLAKMQGTRKPVLPVHTVAEKKLFTDLMRTSVTFQKCSTSISLPAAEIWNQKAEITADIYYKVN</sequence>
<dbReference type="AlphaFoldDB" id="A0AAD6TA80"/>
<protein>
    <submittedName>
        <fullName evidence="1">Uncharacterized protein</fullName>
    </submittedName>
</protein>
<accession>A0AAD6TA80</accession>
<dbReference type="EMBL" id="JARJCM010000014">
    <property type="protein sequence ID" value="KAJ7041882.1"/>
    <property type="molecule type" value="Genomic_DNA"/>
</dbReference>
<dbReference type="Proteomes" id="UP001218188">
    <property type="component" value="Unassembled WGS sequence"/>
</dbReference>
<reference evidence="1" key="1">
    <citation type="submission" date="2023-03" db="EMBL/GenBank/DDBJ databases">
        <title>Massive genome expansion in bonnet fungi (Mycena s.s.) driven by repeated elements and novel gene families across ecological guilds.</title>
        <authorList>
            <consortium name="Lawrence Berkeley National Laboratory"/>
            <person name="Harder C.B."/>
            <person name="Miyauchi S."/>
            <person name="Viragh M."/>
            <person name="Kuo A."/>
            <person name="Thoen E."/>
            <person name="Andreopoulos B."/>
            <person name="Lu D."/>
            <person name="Skrede I."/>
            <person name="Drula E."/>
            <person name="Henrissat B."/>
            <person name="Morin E."/>
            <person name="Kohler A."/>
            <person name="Barry K."/>
            <person name="LaButti K."/>
            <person name="Morin E."/>
            <person name="Salamov A."/>
            <person name="Lipzen A."/>
            <person name="Mereny Z."/>
            <person name="Hegedus B."/>
            <person name="Baldrian P."/>
            <person name="Stursova M."/>
            <person name="Weitz H."/>
            <person name="Taylor A."/>
            <person name="Grigoriev I.V."/>
            <person name="Nagy L.G."/>
            <person name="Martin F."/>
            <person name="Kauserud H."/>
        </authorList>
    </citation>
    <scope>NUCLEOTIDE SEQUENCE</scope>
    <source>
        <strain evidence="1">CBHHK200</strain>
    </source>
</reference>
<evidence type="ECO:0000313" key="2">
    <source>
        <dbReference type="Proteomes" id="UP001218188"/>
    </source>
</evidence>
<feature type="non-terminal residue" evidence="1">
    <location>
        <position position="1"/>
    </location>
</feature>